<feature type="domain" description="HNH nuclease" evidence="1">
    <location>
        <begin position="45"/>
        <end position="88"/>
    </location>
</feature>
<keyword evidence="2" id="KW-0255">Endonuclease</keyword>
<dbReference type="InterPro" id="IPR044930">
    <property type="entry name" value="Homing_endonuclease_His-Me"/>
</dbReference>
<accession>A0A2A5C5X0</accession>
<evidence type="ECO:0000313" key="3">
    <source>
        <dbReference type="Proteomes" id="UP000228987"/>
    </source>
</evidence>
<organism evidence="2 3">
    <name type="scientific">SAR86 cluster bacterium</name>
    <dbReference type="NCBI Taxonomy" id="2030880"/>
    <lineage>
        <taxon>Bacteria</taxon>
        <taxon>Pseudomonadati</taxon>
        <taxon>Pseudomonadota</taxon>
        <taxon>Gammaproteobacteria</taxon>
        <taxon>SAR86 cluster</taxon>
    </lineage>
</organism>
<keyword evidence="2" id="KW-0378">Hydrolase</keyword>
<sequence length="151" mass="17386">MKSLQERFEKKVELIPFSTCHWWLGYLDKDGYGTIRGENCGEKERAHRIAYKLYIGDIPDLLLVCHKCDNPSCVNPSHLFLGTNADNMKDMCEKNRQGKSKITELDVKNIRSRAGAMNNKEIAKLFNITGCQVGNIINRKNWRHIKDKDTS</sequence>
<dbReference type="InterPro" id="IPR003615">
    <property type="entry name" value="HNH_nuc"/>
</dbReference>
<dbReference type="EMBL" id="NVWI01000017">
    <property type="protein sequence ID" value="PCJ39197.1"/>
    <property type="molecule type" value="Genomic_DNA"/>
</dbReference>
<proteinExistence type="predicted"/>
<dbReference type="GO" id="GO:0004519">
    <property type="term" value="F:endonuclease activity"/>
    <property type="evidence" value="ECO:0007669"/>
    <property type="project" value="UniProtKB-KW"/>
</dbReference>
<dbReference type="SUPFAM" id="SSF54060">
    <property type="entry name" value="His-Me finger endonucleases"/>
    <property type="match status" value="1"/>
</dbReference>
<dbReference type="AlphaFoldDB" id="A0A2A5C5X0"/>
<dbReference type="InterPro" id="IPR044925">
    <property type="entry name" value="His-Me_finger_sf"/>
</dbReference>
<dbReference type="Proteomes" id="UP000228987">
    <property type="component" value="Unassembled WGS sequence"/>
</dbReference>
<protein>
    <submittedName>
        <fullName evidence="2">HNH endonuclease</fullName>
    </submittedName>
</protein>
<keyword evidence="2" id="KW-0540">Nuclease</keyword>
<dbReference type="Pfam" id="PF13392">
    <property type="entry name" value="HNH_3"/>
    <property type="match status" value="1"/>
</dbReference>
<evidence type="ECO:0000313" key="2">
    <source>
        <dbReference type="EMBL" id="PCJ39197.1"/>
    </source>
</evidence>
<gene>
    <name evidence="2" type="ORF">COA71_14405</name>
</gene>
<reference evidence="3" key="1">
    <citation type="submission" date="2017-08" db="EMBL/GenBank/DDBJ databases">
        <title>A dynamic microbial community with high functional redundancy inhabits the cold, oxic subseafloor aquifer.</title>
        <authorList>
            <person name="Tully B.J."/>
            <person name="Wheat C.G."/>
            <person name="Glazer B.T."/>
            <person name="Huber J.A."/>
        </authorList>
    </citation>
    <scope>NUCLEOTIDE SEQUENCE [LARGE SCALE GENOMIC DNA]</scope>
</reference>
<name>A0A2A5C5X0_9GAMM</name>
<evidence type="ECO:0000259" key="1">
    <source>
        <dbReference type="Pfam" id="PF13392"/>
    </source>
</evidence>
<dbReference type="Gene3D" id="3.90.75.10">
    <property type="entry name" value="Homing Intron 3 (I-ppo) Encoded Endonuclease, Chain A"/>
    <property type="match status" value="1"/>
</dbReference>
<comment type="caution">
    <text evidence="2">The sequence shown here is derived from an EMBL/GenBank/DDBJ whole genome shotgun (WGS) entry which is preliminary data.</text>
</comment>